<accession>A0AAV6VE39</accession>
<proteinExistence type="predicted"/>
<keyword evidence="3" id="KW-1185">Reference proteome</keyword>
<feature type="compositionally biased region" description="Basic residues" evidence="1">
    <location>
        <begin position="1"/>
        <end position="12"/>
    </location>
</feature>
<dbReference type="AlphaFoldDB" id="A0AAV6VE39"/>
<sequence length="70" mass="7944">MDVRKPRWRRKSRDSQPPTRRFKFRAAFDPTGSRLSESEAATILFLPSRSSLFASFEPSCKVPAARLSSA</sequence>
<feature type="region of interest" description="Disordered" evidence="1">
    <location>
        <begin position="1"/>
        <end position="26"/>
    </location>
</feature>
<comment type="caution">
    <text evidence="2">The sequence shown here is derived from an EMBL/GenBank/DDBJ whole genome shotgun (WGS) entry which is preliminary data.</text>
</comment>
<reference evidence="2 3" key="1">
    <citation type="journal article" date="2022" name="Nat. Ecol. Evol.">
        <title>A masculinizing supergene underlies an exaggerated male reproductive morph in a spider.</title>
        <authorList>
            <person name="Hendrickx F."/>
            <person name="De Corte Z."/>
            <person name="Sonet G."/>
            <person name="Van Belleghem S.M."/>
            <person name="Kostlbacher S."/>
            <person name="Vangestel C."/>
        </authorList>
    </citation>
    <scope>NUCLEOTIDE SEQUENCE [LARGE SCALE GENOMIC DNA]</scope>
    <source>
        <strain evidence="2">W744_W776</strain>
    </source>
</reference>
<protein>
    <submittedName>
        <fullName evidence="2">Uncharacterized protein</fullName>
    </submittedName>
</protein>
<evidence type="ECO:0000313" key="2">
    <source>
        <dbReference type="EMBL" id="KAG8193931.1"/>
    </source>
</evidence>
<dbReference type="Proteomes" id="UP000827092">
    <property type="component" value="Unassembled WGS sequence"/>
</dbReference>
<gene>
    <name evidence="2" type="ORF">JTE90_011483</name>
</gene>
<evidence type="ECO:0000313" key="3">
    <source>
        <dbReference type="Proteomes" id="UP000827092"/>
    </source>
</evidence>
<dbReference type="EMBL" id="JAFNEN010000113">
    <property type="protein sequence ID" value="KAG8193931.1"/>
    <property type="molecule type" value="Genomic_DNA"/>
</dbReference>
<organism evidence="2 3">
    <name type="scientific">Oedothorax gibbosus</name>
    <dbReference type="NCBI Taxonomy" id="931172"/>
    <lineage>
        <taxon>Eukaryota</taxon>
        <taxon>Metazoa</taxon>
        <taxon>Ecdysozoa</taxon>
        <taxon>Arthropoda</taxon>
        <taxon>Chelicerata</taxon>
        <taxon>Arachnida</taxon>
        <taxon>Araneae</taxon>
        <taxon>Araneomorphae</taxon>
        <taxon>Entelegynae</taxon>
        <taxon>Araneoidea</taxon>
        <taxon>Linyphiidae</taxon>
        <taxon>Erigoninae</taxon>
        <taxon>Oedothorax</taxon>
    </lineage>
</organism>
<evidence type="ECO:0000256" key="1">
    <source>
        <dbReference type="SAM" id="MobiDB-lite"/>
    </source>
</evidence>
<name>A0AAV6VE39_9ARAC</name>